<keyword evidence="5" id="KW-1133">Transmembrane helix</keyword>
<keyword evidence="5" id="KW-0472">Membrane</keyword>
<feature type="transmembrane region" description="Helical" evidence="5">
    <location>
        <begin position="130"/>
        <end position="154"/>
    </location>
</feature>
<reference evidence="8" key="1">
    <citation type="submission" date="2017-09" db="EMBL/GenBank/DDBJ databases">
        <title>Depth-based differentiation of microbial function through sediment-hosted aquifers and enrichment of novel symbionts in the deep terrestrial subsurface.</title>
        <authorList>
            <person name="Probst A.J."/>
            <person name="Ladd B."/>
            <person name="Jarett J.K."/>
            <person name="Geller-Mcgrath D.E."/>
            <person name="Sieber C.M.K."/>
            <person name="Emerson J.B."/>
            <person name="Anantharaman K."/>
            <person name="Thomas B.C."/>
            <person name="Malmstrom R."/>
            <person name="Stieglmeier M."/>
            <person name="Klingl A."/>
            <person name="Woyke T."/>
            <person name="Ryan C.M."/>
            <person name="Banfield J.F."/>
        </authorList>
    </citation>
    <scope>NUCLEOTIDE SEQUENCE [LARGE SCALE GENOMIC DNA]</scope>
</reference>
<proteinExistence type="inferred from homology"/>
<feature type="transmembrane region" description="Helical" evidence="5">
    <location>
        <begin position="83"/>
        <end position="109"/>
    </location>
</feature>
<dbReference type="InterPro" id="IPR029063">
    <property type="entry name" value="SAM-dependent_MTases_sf"/>
</dbReference>
<evidence type="ECO:0000313" key="7">
    <source>
        <dbReference type="EMBL" id="PJE69586.1"/>
    </source>
</evidence>
<feature type="non-terminal residue" evidence="7">
    <location>
        <position position="433"/>
    </location>
</feature>
<feature type="active site" description="Proton acceptor" evidence="4">
    <location>
        <position position="341"/>
    </location>
</feature>
<keyword evidence="2 4" id="KW-0808">Transferase</keyword>
<dbReference type="GO" id="GO:0006596">
    <property type="term" value="P:polyamine biosynthetic process"/>
    <property type="evidence" value="ECO:0007669"/>
    <property type="project" value="UniProtKB-UniRule"/>
</dbReference>
<accession>A0A2H9T1G0</accession>
<comment type="similarity">
    <text evidence="1">Belongs to the spermidine/spermine synthase family.</text>
</comment>
<evidence type="ECO:0000259" key="6">
    <source>
        <dbReference type="PROSITE" id="PS51006"/>
    </source>
</evidence>
<dbReference type="Gene3D" id="3.40.50.150">
    <property type="entry name" value="Vaccinia Virus protein VP39"/>
    <property type="match status" value="1"/>
</dbReference>
<feature type="transmembrane region" description="Helical" evidence="5">
    <location>
        <begin position="52"/>
        <end position="71"/>
    </location>
</feature>
<evidence type="ECO:0000256" key="4">
    <source>
        <dbReference type="PROSITE-ProRule" id="PRU00354"/>
    </source>
</evidence>
<dbReference type="EMBL" id="PFEN01000020">
    <property type="protein sequence ID" value="PJE69586.1"/>
    <property type="molecule type" value="Genomic_DNA"/>
</dbReference>
<name>A0A2H9T1G0_9BACT</name>
<evidence type="ECO:0000256" key="2">
    <source>
        <dbReference type="ARBA" id="ARBA00022679"/>
    </source>
</evidence>
<dbReference type="NCBIfam" id="NF037959">
    <property type="entry name" value="MFS_SpdSyn"/>
    <property type="match status" value="1"/>
</dbReference>
<keyword evidence="5" id="KW-0812">Transmembrane</keyword>
<feature type="transmembrane region" description="Helical" evidence="5">
    <location>
        <begin position="12"/>
        <end position="40"/>
    </location>
</feature>
<gene>
    <name evidence="7" type="ORF">COU98_01285</name>
</gene>
<evidence type="ECO:0000313" key="8">
    <source>
        <dbReference type="Proteomes" id="UP000236946"/>
    </source>
</evidence>
<dbReference type="PANTHER" id="PTHR43317">
    <property type="entry name" value="THERMOSPERMINE SYNTHASE ACAULIS5"/>
    <property type="match status" value="1"/>
</dbReference>
<dbReference type="PANTHER" id="PTHR43317:SF1">
    <property type="entry name" value="THERMOSPERMINE SYNTHASE ACAULIS5"/>
    <property type="match status" value="1"/>
</dbReference>
<dbReference type="InterPro" id="IPR036259">
    <property type="entry name" value="MFS_trans_sf"/>
</dbReference>
<comment type="caution">
    <text evidence="7">The sequence shown here is derived from an EMBL/GenBank/DDBJ whole genome shotgun (WGS) entry which is preliminary data.</text>
</comment>
<dbReference type="Proteomes" id="UP000236946">
    <property type="component" value="Unassembled WGS sequence"/>
</dbReference>
<dbReference type="GO" id="GO:0010487">
    <property type="term" value="F:thermospermine synthase activity"/>
    <property type="evidence" value="ECO:0007669"/>
    <property type="project" value="TreeGrafter"/>
</dbReference>
<evidence type="ECO:0000256" key="1">
    <source>
        <dbReference type="ARBA" id="ARBA00007867"/>
    </source>
</evidence>
<feature type="transmembrane region" description="Helical" evidence="5">
    <location>
        <begin position="160"/>
        <end position="179"/>
    </location>
</feature>
<dbReference type="PROSITE" id="PS51006">
    <property type="entry name" value="PABS_2"/>
    <property type="match status" value="1"/>
</dbReference>
<dbReference type="SUPFAM" id="SSF53335">
    <property type="entry name" value="S-adenosyl-L-methionine-dependent methyltransferases"/>
    <property type="match status" value="1"/>
</dbReference>
<dbReference type="Pfam" id="PF01564">
    <property type="entry name" value="Spermine_synth"/>
    <property type="match status" value="1"/>
</dbReference>
<evidence type="ECO:0000256" key="3">
    <source>
        <dbReference type="ARBA" id="ARBA00023115"/>
    </source>
</evidence>
<organism evidence="7 8">
    <name type="scientific">Candidatus Staskawiczbacteria bacterium CG10_big_fil_rev_8_21_14_0_10_38_10</name>
    <dbReference type="NCBI Taxonomy" id="1974891"/>
    <lineage>
        <taxon>Bacteria</taxon>
        <taxon>Candidatus Staskawicziibacteriota</taxon>
    </lineage>
</organism>
<dbReference type="AlphaFoldDB" id="A0A2H9T1G0"/>
<dbReference type="CDD" id="cd02440">
    <property type="entry name" value="AdoMet_MTases"/>
    <property type="match status" value="1"/>
</dbReference>
<keyword evidence="3 4" id="KW-0620">Polyamine biosynthesis</keyword>
<dbReference type="Gene3D" id="1.20.1250.20">
    <property type="entry name" value="MFS general substrate transporter like domains"/>
    <property type="match status" value="1"/>
</dbReference>
<sequence length="433" mass="49144">MMVEMVAFRLATIYFGASLFVWANIIGLIMIALSLGYYSGGRLADLYPQKKILMWLVFAAGLTMSFLPIVNTLTSPYFVKNSLFGSIIVSSFVFVAILFTVPVWLLGMVSPYVIRLKNQELETTGYTSGSIYAFSTVGSIFGTFFASFLSIPIFGIKETILISAFCLILISLIGLIPDFKKIFCLVLLFPIVVNFTPEVKRQGLIYEKESFYGLIQVIEDEKLGYILDINQTGRWSVYHPDEVLTNLYFDYFSPLYFLLNKRDNLDILIIGLAGGVVSRQYFYFFGEKNLKIDGVELDPYVSEAAYKFFNLSEQKGLSVINADGRTYLQNTQKKYDLIFIDAYVGALYIPYQLSTREFFELTNSHLKPGGILAMMVIGKNRKEDVISCLTQTIKFVYPYGFFFPSGSRHEFIVIGSKNQLNDKFLNLVEKTET</sequence>
<feature type="domain" description="PABS" evidence="6">
    <location>
        <begin position="173"/>
        <end position="374"/>
    </location>
</feature>
<protein>
    <recommendedName>
        <fullName evidence="6">PABS domain-containing protein</fullName>
    </recommendedName>
</protein>
<dbReference type="InterPro" id="IPR030374">
    <property type="entry name" value="PABS"/>
</dbReference>
<evidence type="ECO:0000256" key="5">
    <source>
        <dbReference type="SAM" id="Phobius"/>
    </source>
</evidence>